<organism evidence="8 9">
    <name type="scientific">Caloramator proteoclasticus DSM 10124</name>
    <dbReference type="NCBI Taxonomy" id="1121262"/>
    <lineage>
        <taxon>Bacteria</taxon>
        <taxon>Bacillati</taxon>
        <taxon>Bacillota</taxon>
        <taxon>Clostridia</taxon>
        <taxon>Eubacteriales</taxon>
        <taxon>Clostridiaceae</taxon>
        <taxon>Caloramator</taxon>
    </lineage>
</organism>
<evidence type="ECO:0000256" key="5">
    <source>
        <dbReference type="RuleBase" id="RU363032"/>
    </source>
</evidence>
<dbReference type="Pfam" id="PF00528">
    <property type="entry name" value="BPD_transp_1"/>
    <property type="match status" value="1"/>
</dbReference>
<gene>
    <name evidence="8" type="ORF">SAMN02746091_01078</name>
</gene>
<dbReference type="Proteomes" id="UP000184423">
    <property type="component" value="Unassembled WGS sequence"/>
</dbReference>
<evidence type="ECO:0000259" key="7">
    <source>
        <dbReference type="PROSITE" id="PS50928"/>
    </source>
</evidence>
<comment type="function">
    <text evidence="6">Part of the binding-protein-dependent transport system for phosphate; probably responsible for the translocation of the substrate across the membrane.</text>
</comment>
<comment type="similarity">
    <text evidence="6">Belongs to the binding-protein-dependent transport system permease family. CysTW subfamily.</text>
</comment>
<feature type="transmembrane region" description="Helical" evidence="5">
    <location>
        <begin position="159"/>
        <end position="178"/>
    </location>
</feature>
<keyword evidence="6" id="KW-0592">Phosphate transport</keyword>
<keyword evidence="9" id="KW-1185">Reference proteome</keyword>
<dbReference type="GO" id="GO:0005315">
    <property type="term" value="F:phosphate transmembrane transporter activity"/>
    <property type="evidence" value="ECO:0007669"/>
    <property type="project" value="InterPro"/>
</dbReference>
<dbReference type="CDD" id="cd06261">
    <property type="entry name" value="TM_PBP2"/>
    <property type="match status" value="1"/>
</dbReference>
<proteinExistence type="inferred from homology"/>
<accession>A0A1M4W612</accession>
<dbReference type="Gene3D" id="1.10.3720.10">
    <property type="entry name" value="MetI-like"/>
    <property type="match status" value="1"/>
</dbReference>
<evidence type="ECO:0000256" key="1">
    <source>
        <dbReference type="ARBA" id="ARBA00004141"/>
    </source>
</evidence>
<evidence type="ECO:0000256" key="3">
    <source>
        <dbReference type="ARBA" id="ARBA00022989"/>
    </source>
</evidence>
<keyword evidence="5" id="KW-0813">Transport</keyword>
<feature type="domain" description="ABC transmembrane type-1" evidence="7">
    <location>
        <begin position="87"/>
        <end position="299"/>
    </location>
</feature>
<keyword evidence="4 5" id="KW-0472">Membrane</keyword>
<dbReference type="NCBIfam" id="TIGR02138">
    <property type="entry name" value="phosphate_pstC"/>
    <property type="match status" value="1"/>
</dbReference>
<dbReference type="SUPFAM" id="SSF161098">
    <property type="entry name" value="MetI-like"/>
    <property type="match status" value="1"/>
</dbReference>
<feature type="transmembrane region" description="Helical" evidence="5">
    <location>
        <begin position="276"/>
        <end position="298"/>
    </location>
</feature>
<keyword evidence="3 5" id="KW-1133">Transmembrane helix</keyword>
<comment type="subcellular location">
    <subcellularLocation>
        <location evidence="5">Cell membrane</location>
        <topology evidence="5">Multi-pass membrane protein</topology>
    </subcellularLocation>
    <subcellularLocation>
        <location evidence="1">Membrane</location>
        <topology evidence="1">Multi-pass membrane protein</topology>
    </subcellularLocation>
</comment>
<evidence type="ECO:0000256" key="2">
    <source>
        <dbReference type="ARBA" id="ARBA00022692"/>
    </source>
</evidence>
<evidence type="ECO:0000313" key="9">
    <source>
        <dbReference type="Proteomes" id="UP000184423"/>
    </source>
</evidence>
<name>A0A1M4W612_9CLOT</name>
<reference evidence="9" key="1">
    <citation type="submission" date="2016-11" db="EMBL/GenBank/DDBJ databases">
        <authorList>
            <person name="Varghese N."/>
            <person name="Submissions S."/>
        </authorList>
    </citation>
    <scope>NUCLEOTIDE SEQUENCE [LARGE SCALE GENOMIC DNA]</scope>
    <source>
        <strain evidence="9">DSM 10124</strain>
    </source>
</reference>
<feature type="transmembrane region" description="Helical" evidence="5">
    <location>
        <begin position="211"/>
        <end position="232"/>
    </location>
</feature>
<evidence type="ECO:0000313" key="8">
    <source>
        <dbReference type="EMBL" id="SHE76698.1"/>
    </source>
</evidence>
<keyword evidence="2 5" id="KW-0812">Transmembrane</keyword>
<sequence>MACKEGGDVVKKIQFEGKEKMNRLEKVVKIILTTLGLISIFTTIGIIFSLFEETYMFFKEVSIVEFLTGTKWTPLIEPTHFGVLPLVAGTMLIVVIAGLISIPLGLGSAIYLSEYAPKKVRKILKPILEVLAGVPSIVYGYFALTAITPLIRNIFPDTSVYNALSAGIAVGIMTIPLVSSMSEDAMMAVPDSLRNGAYALGATKLEVTKDVVIPTAMSSIVASFILAISRAVGETMIVAMAAGSTPKLTINPLESIQTMTGYIVQISMGDVPYGSLAYKTLFAVGTLLFLMTFTLNVISRYFVRKYRRAY</sequence>
<dbReference type="EMBL" id="FQVG01000015">
    <property type="protein sequence ID" value="SHE76698.1"/>
    <property type="molecule type" value="Genomic_DNA"/>
</dbReference>
<feature type="transmembrane region" description="Helical" evidence="5">
    <location>
        <begin position="30"/>
        <end position="51"/>
    </location>
</feature>
<dbReference type="InterPro" id="IPR011864">
    <property type="entry name" value="Phosphate_PstC"/>
</dbReference>
<evidence type="ECO:0000256" key="6">
    <source>
        <dbReference type="RuleBase" id="RU363054"/>
    </source>
</evidence>
<dbReference type="PANTHER" id="PTHR42727">
    <property type="entry name" value="PHOSPHATE TRANSPORT SYSTEM PERMEASE PROTEIN"/>
    <property type="match status" value="1"/>
</dbReference>
<keyword evidence="6" id="KW-1003">Cell membrane</keyword>
<feature type="transmembrane region" description="Helical" evidence="5">
    <location>
        <begin position="127"/>
        <end position="147"/>
    </location>
</feature>
<feature type="transmembrane region" description="Helical" evidence="5">
    <location>
        <begin position="83"/>
        <end position="106"/>
    </location>
</feature>
<dbReference type="GO" id="GO:0005886">
    <property type="term" value="C:plasma membrane"/>
    <property type="evidence" value="ECO:0007669"/>
    <property type="project" value="UniProtKB-SubCell"/>
</dbReference>
<dbReference type="AlphaFoldDB" id="A0A1M4W612"/>
<evidence type="ECO:0000256" key="4">
    <source>
        <dbReference type="ARBA" id="ARBA00023136"/>
    </source>
</evidence>
<dbReference type="InterPro" id="IPR035906">
    <property type="entry name" value="MetI-like_sf"/>
</dbReference>
<dbReference type="PROSITE" id="PS50928">
    <property type="entry name" value="ABC_TM1"/>
    <property type="match status" value="1"/>
</dbReference>
<dbReference type="InterPro" id="IPR000515">
    <property type="entry name" value="MetI-like"/>
</dbReference>
<protein>
    <recommendedName>
        <fullName evidence="6">Phosphate transport system permease protein</fullName>
    </recommendedName>
</protein>
<dbReference type="PANTHER" id="PTHR42727:SF1">
    <property type="entry name" value="PHOSPHATE TRANSPORT SYSTEM PERMEASE"/>
    <property type="match status" value="1"/>
</dbReference>
<dbReference type="GO" id="GO:0006817">
    <property type="term" value="P:phosphate ion transport"/>
    <property type="evidence" value="ECO:0007669"/>
    <property type="project" value="UniProtKB-KW"/>
</dbReference>